<protein>
    <recommendedName>
        <fullName evidence="3">Transcription initiation factor IIF subunit beta</fullName>
    </recommendedName>
    <alternativeName>
        <fullName evidence="9">TFIIF medium subunit</fullName>
    </alternativeName>
    <alternativeName>
        <fullName evidence="8">TFIIF-beta</fullName>
    </alternativeName>
</protein>
<keyword evidence="11" id="KW-0396">Initiation factor</keyword>
<proteinExistence type="inferred from homology"/>
<dbReference type="OrthoDB" id="26094at2759"/>
<evidence type="ECO:0000313" key="12">
    <source>
        <dbReference type="Proteomes" id="UP000185944"/>
    </source>
</evidence>
<evidence type="ECO:0000256" key="9">
    <source>
        <dbReference type="ARBA" id="ARBA00081863"/>
    </source>
</evidence>
<accession>A0A177EB75</accession>
<dbReference type="InterPro" id="IPR011039">
    <property type="entry name" value="TFIIF_interaction"/>
</dbReference>
<dbReference type="Proteomes" id="UP000185944">
    <property type="component" value="Unassembled WGS sequence"/>
</dbReference>
<name>A0A177EB75_9MICR</name>
<dbReference type="InterPro" id="IPR003196">
    <property type="entry name" value="TFIIF_beta"/>
</dbReference>
<comment type="subcellular location">
    <subcellularLocation>
        <location evidence="1">Nucleus</location>
    </subcellularLocation>
</comment>
<evidence type="ECO:0000256" key="7">
    <source>
        <dbReference type="ARBA" id="ARBA00023242"/>
    </source>
</evidence>
<dbReference type="PANTHER" id="PTHR10445">
    <property type="entry name" value="GENERAL TRANSCRIPTION FACTOR IIF SUBUNIT 2"/>
    <property type="match status" value="1"/>
</dbReference>
<dbReference type="InterPro" id="IPR040450">
    <property type="entry name" value="TFIIF_beta_HTH"/>
</dbReference>
<dbReference type="AlphaFoldDB" id="A0A177EB75"/>
<dbReference type="PANTHER" id="PTHR10445:SF0">
    <property type="entry name" value="GENERAL TRANSCRIPTION FACTOR IIF SUBUNIT 2"/>
    <property type="match status" value="1"/>
</dbReference>
<dbReference type="STRING" id="1805483.A0A177EB75"/>
<keyword evidence="12" id="KW-1185">Reference proteome</keyword>
<dbReference type="Pfam" id="PF02270">
    <property type="entry name" value="TFIIF_beta"/>
    <property type="match status" value="1"/>
</dbReference>
<evidence type="ECO:0000259" key="10">
    <source>
        <dbReference type="Pfam" id="PF02270"/>
    </source>
</evidence>
<keyword evidence="11" id="KW-0648">Protein biosynthesis</keyword>
<dbReference type="SUPFAM" id="SSF50916">
    <property type="entry name" value="Rap30/74 interaction domains"/>
    <property type="match status" value="1"/>
</dbReference>
<dbReference type="GeneID" id="93647617"/>
<gene>
    <name evidence="11" type="ORF">NEDG_01267</name>
</gene>
<dbReference type="GO" id="GO:0006367">
    <property type="term" value="P:transcription initiation at RNA polymerase II promoter"/>
    <property type="evidence" value="ECO:0007669"/>
    <property type="project" value="InterPro"/>
</dbReference>
<dbReference type="EMBL" id="LTDL01000041">
    <property type="protein sequence ID" value="OAG29194.1"/>
    <property type="molecule type" value="Genomic_DNA"/>
</dbReference>
<comment type="caution">
    <text evidence="11">The sequence shown here is derived from an EMBL/GenBank/DDBJ whole genome shotgun (WGS) entry which is preliminary data.</text>
</comment>
<dbReference type="InterPro" id="IPR036388">
    <property type="entry name" value="WH-like_DNA-bd_sf"/>
</dbReference>
<dbReference type="RefSeq" id="XP_067543873.1">
    <property type="nucleotide sequence ID" value="XM_067688685.1"/>
</dbReference>
<dbReference type="GO" id="GO:0003743">
    <property type="term" value="F:translation initiation factor activity"/>
    <property type="evidence" value="ECO:0007669"/>
    <property type="project" value="UniProtKB-KW"/>
</dbReference>
<dbReference type="GO" id="GO:0003677">
    <property type="term" value="F:DNA binding"/>
    <property type="evidence" value="ECO:0007669"/>
    <property type="project" value="UniProtKB-KW"/>
</dbReference>
<evidence type="ECO:0000256" key="3">
    <source>
        <dbReference type="ARBA" id="ARBA00021453"/>
    </source>
</evidence>
<evidence type="ECO:0000256" key="1">
    <source>
        <dbReference type="ARBA" id="ARBA00004123"/>
    </source>
</evidence>
<comment type="similarity">
    <text evidence="2">Belongs to the TFIIF beta subunit family.</text>
</comment>
<dbReference type="SUPFAM" id="SSF46785">
    <property type="entry name" value="Winged helix' DNA-binding domain"/>
    <property type="match status" value="1"/>
</dbReference>
<evidence type="ECO:0000256" key="4">
    <source>
        <dbReference type="ARBA" id="ARBA00023015"/>
    </source>
</evidence>
<dbReference type="GO" id="GO:0005674">
    <property type="term" value="C:transcription factor TFIIF complex"/>
    <property type="evidence" value="ECO:0007669"/>
    <property type="project" value="InterPro"/>
</dbReference>
<feature type="domain" description="TFIIF beta subunit HTH" evidence="10">
    <location>
        <begin position="159"/>
        <end position="221"/>
    </location>
</feature>
<evidence type="ECO:0000256" key="8">
    <source>
        <dbReference type="ARBA" id="ARBA00081473"/>
    </source>
</evidence>
<dbReference type="Gene3D" id="1.10.10.10">
    <property type="entry name" value="Winged helix-like DNA-binding domain superfamily/Winged helix DNA-binding domain"/>
    <property type="match status" value="1"/>
</dbReference>
<dbReference type="InterPro" id="IPR036390">
    <property type="entry name" value="WH_DNA-bd_sf"/>
</dbReference>
<keyword evidence="4" id="KW-0805">Transcription regulation</keyword>
<dbReference type="VEuPathDB" id="MicrosporidiaDB:NEDG_01267"/>
<keyword evidence="7" id="KW-0539">Nucleus</keyword>
<sequence>MGERRHPKVTLVKVPRVLAELLERYDAGTEVGALEETTEGERKTGVLSINVGIGPANFPREFKLERLDKKAGVFTFSQSTYGAFIDGVVTEEVYAKPEITPEYLRYKRERELVLSREKKGVKTVDSLREGIRMEKYGSTEYDLMARKRKKMLLDKKRERLAKTEVMDIIFKAFEEYPYWSLKDLADRSGQPQAYIQEILSEIAVMNKKTHRNMFELKPEYKN</sequence>
<keyword evidence="6" id="KW-0804">Transcription</keyword>
<organism evidence="11 12">
    <name type="scientific">Nematocida displodere</name>
    <dbReference type="NCBI Taxonomy" id="1805483"/>
    <lineage>
        <taxon>Eukaryota</taxon>
        <taxon>Fungi</taxon>
        <taxon>Fungi incertae sedis</taxon>
        <taxon>Microsporidia</taxon>
        <taxon>Nematocida</taxon>
    </lineage>
</organism>
<evidence type="ECO:0000256" key="5">
    <source>
        <dbReference type="ARBA" id="ARBA00023125"/>
    </source>
</evidence>
<keyword evidence="5" id="KW-0238">DNA-binding</keyword>
<evidence type="ECO:0000313" key="11">
    <source>
        <dbReference type="EMBL" id="OAG29194.1"/>
    </source>
</evidence>
<evidence type="ECO:0000256" key="6">
    <source>
        <dbReference type="ARBA" id="ARBA00023163"/>
    </source>
</evidence>
<dbReference type="FunFam" id="1.10.10.10:FF:000035">
    <property type="entry name" value="General transcription factor IIF subunit 2"/>
    <property type="match status" value="1"/>
</dbReference>
<reference evidence="11 12" key="1">
    <citation type="submission" date="2016-02" db="EMBL/GenBank/DDBJ databases">
        <title>Discovery of a natural microsporidian pathogen with a broad tissue tropism in Caenorhabditis elegans.</title>
        <authorList>
            <person name="Luallen R.J."/>
            <person name="Reinke A.W."/>
            <person name="Tong L."/>
            <person name="Botts M.R."/>
            <person name="Felix M.-A."/>
            <person name="Troemel E.R."/>
        </authorList>
    </citation>
    <scope>NUCLEOTIDE SEQUENCE [LARGE SCALE GENOMIC DNA]</scope>
    <source>
        <strain evidence="11 12">JUm2807</strain>
    </source>
</reference>
<evidence type="ECO:0000256" key="2">
    <source>
        <dbReference type="ARBA" id="ARBA00009543"/>
    </source>
</evidence>